<comment type="caution">
    <text evidence="3">The sequence shown here is derived from an EMBL/GenBank/DDBJ whole genome shotgun (WGS) entry which is preliminary data.</text>
</comment>
<evidence type="ECO:0008006" key="5">
    <source>
        <dbReference type="Google" id="ProtNLM"/>
    </source>
</evidence>
<keyword evidence="2" id="KW-0732">Signal</keyword>
<evidence type="ECO:0000313" key="3">
    <source>
        <dbReference type="EMBL" id="PST83139.1"/>
    </source>
</evidence>
<protein>
    <recommendedName>
        <fullName evidence="5">Thrombospondin</fullName>
    </recommendedName>
</protein>
<dbReference type="AlphaFoldDB" id="A0A2T3HL43"/>
<dbReference type="OrthoDB" id="9815940at2"/>
<evidence type="ECO:0000256" key="1">
    <source>
        <dbReference type="SAM" id="MobiDB-lite"/>
    </source>
</evidence>
<proteinExistence type="predicted"/>
<feature type="chain" id="PRO_5015401224" description="Thrombospondin" evidence="2">
    <location>
        <begin position="21"/>
        <end position="238"/>
    </location>
</feature>
<sequence length="238" mass="26647">MNRRSLLAVLLLTAVFSACERDQLLEHPSQSAKRATNKVANEPPCPYIDDRDCDSVPDNLDNCPDTPNPDQQDIDSDGVGNVCDNNGGPVTPPQLTGYVSAEVYLNRYCAVTASMTYTCGLAKGISEVLNETKELFKNAMVYEPVPTFYKVSLTGSTNEQTTKEYCDTSARGCYITMRSVANEIAMRQSKLNYLEGKLAYIEELRTYFPHLNDYYEGYRNGCIQAFWFTEDSLPAFQL</sequence>
<organism evidence="3 4">
    <name type="scientific">Pedobacter yulinensis</name>
    <dbReference type="NCBI Taxonomy" id="2126353"/>
    <lineage>
        <taxon>Bacteria</taxon>
        <taxon>Pseudomonadati</taxon>
        <taxon>Bacteroidota</taxon>
        <taxon>Sphingobacteriia</taxon>
        <taxon>Sphingobacteriales</taxon>
        <taxon>Sphingobacteriaceae</taxon>
        <taxon>Pedobacter</taxon>
    </lineage>
</organism>
<keyword evidence="4" id="KW-1185">Reference proteome</keyword>
<dbReference type="SUPFAM" id="SSF103647">
    <property type="entry name" value="TSP type-3 repeat"/>
    <property type="match status" value="1"/>
</dbReference>
<dbReference type="Proteomes" id="UP000240912">
    <property type="component" value="Unassembled WGS sequence"/>
</dbReference>
<accession>A0A2T3HL43</accession>
<evidence type="ECO:0000256" key="2">
    <source>
        <dbReference type="SAM" id="SignalP"/>
    </source>
</evidence>
<dbReference type="InterPro" id="IPR028974">
    <property type="entry name" value="TSP_type-3_rpt"/>
</dbReference>
<dbReference type="RefSeq" id="WP_107215399.1">
    <property type="nucleotide sequence ID" value="NZ_KZ686269.1"/>
</dbReference>
<evidence type="ECO:0000313" key="4">
    <source>
        <dbReference type="Proteomes" id="UP000240912"/>
    </source>
</evidence>
<feature type="signal peptide" evidence="2">
    <location>
        <begin position="1"/>
        <end position="20"/>
    </location>
</feature>
<reference evidence="3 4" key="1">
    <citation type="submission" date="2018-03" db="EMBL/GenBank/DDBJ databases">
        <authorList>
            <person name="Keele B.F."/>
        </authorList>
    </citation>
    <scope>NUCLEOTIDE SEQUENCE [LARGE SCALE GENOMIC DNA]</scope>
    <source>
        <strain evidence="3 4">YL28-9</strain>
    </source>
</reference>
<name>A0A2T3HL43_9SPHI</name>
<dbReference type="Gene3D" id="4.10.1080.10">
    <property type="entry name" value="TSP type-3 repeat"/>
    <property type="match status" value="1"/>
</dbReference>
<dbReference type="PROSITE" id="PS51257">
    <property type="entry name" value="PROKAR_LIPOPROTEIN"/>
    <property type="match status" value="1"/>
</dbReference>
<feature type="region of interest" description="Disordered" evidence="1">
    <location>
        <begin position="56"/>
        <end position="75"/>
    </location>
</feature>
<dbReference type="GO" id="GO:0005509">
    <property type="term" value="F:calcium ion binding"/>
    <property type="evidence" value="ECO:0007669"/>
    <property type="project" value="InterPro"/>
</dbReference>
<gene>
    <name evidence="3" type="ORF">C7T94_11080</name>
</gene>
<dbReference type="EMBL" id="PYLS01000005">
    <property type="protein sequence ID" value="PST83139.1"/>
    <property type="molecule type" value="Genomic_DNA"/>
</dbReference>